<dbReference type="SMART" id="SM00192">
    <property type="entry name" value="LDLa"/>
    <property type="match status" value="1"/>
</dbReference>
<keyword evidence="3" id="KW-0732">Signal</keyword>
<dbReference type="Proteomes" id="UP001445076">
    <property type="component" value="Unassembled WGS sequence"/>
</dbReference>
<organism evidence="4 5">
    <name type="scientific">Cherax quadricarinatus</name>
    <name type="common">Australian red claw crayfish</name>
    <dbReference type="NCBI Taxonomy" id="27406"/>
    <lineage>
        <taxon>Eukaryota</taxon>
        <taxon>Metazoa</taxon>
        <taxon>Ecdysozoa</taxon>
        <taxon>Arthropoda</taxon>
        <taxon>Crustacea</taxon>
        <taxon>Multicrustacea</taxon>
        <taxon>Malacostraca</taxon>
        <taxon>Eumalacostraca</taxon>
        <taxon>Eucarida</taxon>
        <taxon>Decapoda</taxon>
        <taxon>Pleocyemata</taxon>
        <taxon>Astacidea</taxon>
        <taxon>Parastacoidea</taxon>
        <taxon>Parastacidae</taxon>
        <taxon>Cherax</taxon>
    </lineage>
</organism>
<gene>
    <name evidence="4" type="ORF">OTU49_012956</name>
</gene>
<accession>A0AAW0YDU3</accession>
<dbReference type="CDD" id="cd00112">
    <property type="entry name" value="LDLa"/>
    <property type="match status" value="1"/>
</dbReference>
<comment type="caution">
    <text evidence="4">The sequence shown here is derived from an EMBL/GenBank/DDBJ whole genome shotgun (WGS) entry which is preliminary data.</text>
</comment>
<evidence type="ECO:0000256" key="2">
    <source>
        <dbReference type="PROSITE-ProRule" id="PRU00124"/>
    </source>
</evidence>
<evidence type="ECO:0000313" key="4">
    <source>
        <dbReference type="EMBL" id="KAK8751089.1"/>
    </source>
</evidence>
<feature type="chain" id="PRO_5043721346" evidence="3">
    <location>
        <begin position="40"/>
        <end position="103"/>
    </location>
</feature>
<feature type="disulfide bond" evidence="2">
    <location>
        <begin position="62"/>
        <end position="77"/>
    </location>
</feature>
<dbReference type="SUPFAM" id="SSF57424">
    <property type="entry name" value="LDL receptor-like module"/>
    <property type="match status" value="1"/>
</dbReference>
<dbReference type="AlphaFoldDB" id="A0AAW0YDU3"/>
<dbReference type="PROSITE" id="PS50068">
    <property type="entry name" value="LDLRA_2"/>
    <property type="match status" value="1"/>
</dbReference>
<dbReference type="InterPro" id="IPR036055">
    <property type="entry name" value="LDL_receptor-like_sf"/>
</dbReference>
<dbReference type="Gene3D" id="4.10.400.10">
    <property type="entry name" value="Low-density Lipoprotein Receptor"/>
    <property type="match status" value="1"/>
</dbReference>
<feature type="non-terminal residue" evidence="4">
    <location>
        <position position="1"/>
    </location>
</feature>
<proteinExistence type="predicted"/>
<name>A0AAW0YDU3_CHEQU</name>
<reference evidence="4 5" key="1">
    <citation type="journal article" date="2024" name="BMC Genomics">
        <title>Genome assembly of redclaw crayfish (Cherax quadricarinatus) provides insights into its immune adaptation and hypoxia tolerance.</title>
        <authorList>
            <person name="Liu Z."/>
            <person name="Zheng J."/>
            <person name="Li H."/>
            <person name="Fang K."/>
            <person name="Wang S."/>
            <person name="He J."/>
            <person name="Zhou D."/>
            <person name="Weng S."/>
            <person name="Chi M."/>
            <person name="Gu Z."/>
            <person name="He J."/>
            <person name="Li F."/>
            <person name="Wang M."/>
        </authorList>
    </citation>
    <scope>NUCLEOTIDE SEQUENCE [LARGE SCALE GENOMIC DNA]</scope>
    <source>
        <strain evidence="4">ZL_2023a</strain>
    </source>
</reference>
<evidence type="ECO:0000313" key="5">
    <source>
        <dbReference type="Proteomes" id="UP001445076"/>
    </source>
</evidence>
<comment type="caution">
    <text evidence="2">Lacks conserved residue(s) required for the propagation of feature annotation.</text>
</comment>
<dbReference type="InterPro" id="IPR002172">
    <property type="entry name" value="LDrepeatLR_classA_rpt"/>
</dbReference>
<evidence type="ECO:0000256" key="3">
    <source>
        <dbReference type="SAM" id="SignalP"/>
    </source>
</evidence>
<evidence type="ECO:0000256" key="1">
    <source>
        <dbReference type="ARBA" id="ARBA00023157"/>
    </source>
</evidence>
<keyword evidence="1 2" id="KW-1015">Disulfide bond</keyword>
<keyword evidence="5" id="KW-1185">Reference proteome</keyword>
<protein>
    <submittedName>
        <fullName evidence="4">Uncharacterized protein</fullName>
    </submittedName>
</protein>
<dbReference type="Pfam" id="PF00057">
    <property type="entry name" value="Ldl_recept_a"/>
    <property type="match status" value="1"/>
</dbReference>
<dbReference type="EMBL" id="JARKIK010000006">
    <property type="protein sequence ID" value="KAK8751089.1"/>
    <property type="molecule type" value="Genomic_DNA"/>
</dbReference>
<feature type="signal peptide" evidence="3">
    <location>
        <begin position="1"/>
        <end position="39"/>
    </location>
</feature>
<sequence length="103" mass="10948">ANTTTCQSRVWCPREMTIMTTCTILCVLVLACAGTLSTAQETKCIGDDFNCGDKCIPSSFVCDGHFDCGNGKDEVNCKKVSAAAAPPVAFRDDAPTFPLEFGD</sequence>